<proteinExistence type="predicted"/>
<dbReference type="Proteomes" id="UP000000788">
    <property type="component" value="Chromosome"/>
</dbReference>
<gene>
    <name evidence="1" type="ordered locus">P9211_06491</name>
</gene>
<dbReference type="AlphaFoldDB" id="A9B9R8"/>
<keyword evidence="2" id="KW-1185">Reference proteome</keyword>
<dbReference type="HOGENOM" id="CLU_191597_0_0_3"/>
<dbReference type="EMBL" id="CP000878">
    <property type="protein sequence ID" value="ABX08580.1"/>
    <property type="molecule type" value="Genomic_DNA"/>
</dbReference>
<name>A9B9R8_PROM4</name>
<dbReference type="eggNOG" id="ENOG5030RFK">
    <property type="taxonomic scope" value="Bacteria"/>
</dbReference>
<dbReference type="KEGG" id="pmj:P9211_06491"/>
<evidence type="ECO:0008006" key="3">
    <source>
        <dbReference type="Google" id="ProtNLM"/>
    </source>
</evidence>
<protein>
    <recommendedName>
        <fullName evidence="3">DUF2862 domain-containing protein</fullName>
    </recommendedName>
</protein>
<reference evidence="1 2" key="1">
    <citation type="journal article" date="2007" name="PLoS Genet.">
        <title>Patterns and implications of gene gain and loss in the evolution of Prochlorococcus.</title>
        <authorList>
            <person name="Kettler G.C."/>
            <person name="Martiny A.C."/>
            <person name="Huang K."/>
            <person name="Zucker J."/>
            <person name="Coleman M.L."/>
            <person name="Rodrigue S."/>
            <person name="Chen F."/>
            <person name="Lapidus A."/>
            <person name="Ferriera S."/>
            <person name="Johnson J."/>
            <person name="Steglich C."/>
            <person name="Church G.M."/>
            <person name="Richardson P."/>
            <person name="Chisholm S.W."/>
        </authorList>
    </citation>
    <scope>NUCLEOTIDE SEQUENCE [LARGE SCALE GENOMIC DNA]</scope>
    <source>
        <strain evidence="2">MIT 9211</strain>
    </source>
</reference>
<organism evidence="1 2">
    <name type="scientific">Prochlorococcus marinus (strain MIT 9211)</name>
    <dbReference type="NCBI Taxonomy" id="93059"/>
    <lineage>
        <taxon>Bacteria</taxon>
        <taxon>Bacillati</taxon>
        <taxon>Cyanobacteriota</taxon>
        <taxon>Cyanophyceae</taxon>
        <taxon>Synechococcales</taxon>
        <taxon>Prochlorococcaceae</taxon>
        <taxon>Prochlorococcus</taxon>
    </lineage>
</organism>
<accession>A9B9R8</accession>
<dbReference type="Pfam" id="PF11061">
    <property type="entry name" value="Tsr0524-like"/>
    <property type="match status" value="1"/>
</dbReference>
<evidence type="ECO:0000313" key="2">
    <source>
        <dbReference type="Proteomes" id="UP000000788"/>
    </source>
</evidence>
<evidence type="ECO:0000313" key="1">
    <source>
        <dbReference type="EMBL" id="ABX08580.1"/>
    </source>
</evidence>
<dbReference type="InterPro" id="IPR021291">
    <property type="entry name" value="Tsr0524-like"/>
</dbReference>
<dbReference type="OrthoDB" id="426811at2"/>
<dbReference type="RefSeq" id="WP_012195202.1">
    <property type="nucleotide sequence ID" value="NC_009976.1"/>
</dbReference>
<sequence length="74" mass="8463">MIKDSSKLKEGQVLKVEIESLNDRLPRKILKQLANNPTGKLVGYKMVDGNQFGLVLELSIGKKQWFFEEELSEI</sequence>
<dbReference type="STRING" id="93059.P9211_06491"/>